<dbReference type="CDD" id="cd01400">
    <property type="entry name" value="6PGL"/>
    <property type="match status" value="1"/>
</dbReference>
<evidence type="ECO:0000256" key="7">
    <source>
        <dbReference type="RuleBase" id="RU365095"/>
    </source>
</evidence>
<evidence type="ECO:0000256" key="2">
    <source>
        <dbReference type="ARBA" id="ARBA00002681"/>
    </source>
</evidence>
<dbReference type="PANTHER" id="PTHR11054:SF0">
    <property type="entry name" value="6-PHOSPHOGLUCONOLACTONASE"/>
    <property type="match status" value="1"/>
</dbReference>
<comment type="catalytic activity">
    <reaction evidence="1 7">
        <text>6-phospho-D-glucono-1,5-lactone + H2O = 6-phospho-D-gluconate + H(+)</text>
        <dbReference type="Rhea" id="RHEA:12556"/>
        <dbReference type="ChEBI" id="CHEBI:15377"/>
        <dbReference type="ChEBI" id="CHEBI:15378"/>
        <dbReference type="ChEBI" id="CHEBI:57955"/>
        <dbReference type="ChEBI" id="CHEBI:58759"/>
        <dbReference type="EC" id="3.1.1.31"/>
    </reaction>
</comment>
<protein>
    <recommendedName>
        <fullName evidence="6 7">6-phosphogluconolactonase</fullName>
        <shortName evidence="7">6PGL</shortName>
        <ecNumber evidence="5 7">3.1.1.31</ecNumber>
    </recommendedName>
</protein>
<dbReference type="SUPFAM" id="SSF100950">
    <property type="entry name" value="NagB/RpiA/CoA transferase-like"/>
    <property type="match status" value="1"/>
</dbReference>
<evidence type="ECO:0000256" key="3">
    <source>
        <dbReference type="ARBA" id="ARBA00004961"/>
    </source>
</evidence>
<feature type="region of interest" description="Disordered" evidence="8">
    <location>
        <begin position="1"/>
        <end position="22"/>
    </location>
</feature>
<dbReference type="Pfam" id="PF01182">
    <property type="entry name" value="Glucosamine_iso"/>
    <property type="match status" value="1"/>
</dbReference>
<accession>A0A853EM33</accession>
<dbReference type="InterPro" id="IPR037171">
    <property type="entry name" value="NagB/RpiA_transferase-like"/>
</dbReference>
<comment type="function">
    <text evidence="2 7">Hydrolysis of 6-phosphogluconolactone to 6-phosphogluconate.</text>
</comment>
<evidence type="ECO:0000313" key="11">
    <source>
        <dbReference type="Proteomes" id="UP000572528"/>
    </source>
</evidence>
<dbReference type="RefSeq" id="WP_179901193.1">
    <property type="nucleotide sequence ID" value="NZ_JACBXV010000171.1"/>
</dbReference>
<sequence>MSSPRAAAGPGPRGGEGAAQAAAAIERAAAGLPAPGIVVAPSLEDASRRAAQETAEILERAVSHRGVAHLALTGGSAGVTLADMLAEQLSALPASVLGSIHLWFGDERFVPLGDEQRNDLLAAPLVQAGIPEPTVHRLAGPEQVADLEEATARLAQDLAEHGPQDGSFDVIHLGLGPDAHVCSLFPAHPAALITGVSTVAVDHSPKPPPQRCSLTFDVIHRAGEVMVVAGGAGKARAVSESLAGPDVVAAPASCARGQATTWYLDTAAAAGAPS</sequence>
<evidence type="ECO:0000256" key="1">
    <source>
        <dbReference type="ARBA" id="ARBA00000832"/>
    </source>
</evidence>
<dbReference type="GO" id="GO:0017057">
    <property type="term" value="F:6-phosphogluconolactonase activity"/>
    <property type="evidence" value="ECO:0007669"/>
    <property type="project" value="UniProtKB-UniRule"/>
</dbReference>
<dbReference type="NCBIfam" id="TIGR01198">
    <property type="entry name" value="pgl"/>
    <property type="match status" value="1"/>
</dbReference>
<comment type="pathway">
    <text evidence="3 7">Carbohydrate degradation; pentose phosphate pathway; D-ribulose 5-phosphate from D-glucose 6-phosphate (oxidative stage): step 2/3.</text>
</comment>
<comment type="caution">
    <text evidence="10">The sequence shown here is derived from an EMBL/GenBank/DDBJ whole genome shotgun (WGS) entry which is preliminary data.</text>
</comment>
<feature type="compositionally biased region" description="Low complexity" evidence="8">
    <location>
        <begin position="1"/>
        <end position="10"/>
    </location>
</feature>
<dbReference type="GO" id="GO:0005975">
    <property type="term" value="P:carbohydrate metabolic process"/>
    <property type="evidence" value="ECO:0007669"/>
    <property type="project" value="UniProtKB-UniRule"/>
</dbReference>
<feature type="domain" description="Glucosamine/galactosamine-6-phosphate isomerase" evidence="9">
    <location>
        <begin position="44"/>
        <end position="261"/>
    </location>
</feature>
<proteinExistence type="inferred from homology"/>
<gene>
    <name evidence="7 10" type="primary">pgl</name>
    <name evidence="10" type="ORF">HZZ05_10520</name>
</gene>
<dbReference type="EMBL" id="JACBXV010000171">
    <property type="protein sequence ID" value="NYS69935.1"/>
    <property type="molecule type" value="Genomic_DNA"/>
</dbReference>
<keyword evidence="7 10" id="KW-0378">Hydrolase</keyword>
<dbReference type="Proteomes" id="UP000572528">
    <property type="component" value="Unassembled WGS sequence"/>
</dbReference>
<comment type="similarity">
    <text evidence="4 7">Belongs to the glucosamine/galactosamine-6-phosphate isomerase family. 6-phosphogluconolactonase subfamily.</text>
</comment>
<dbReference type="InterPro" id="IPR006148">
    <property type="entry name" value="Glc/Gal-6P_isomerase"/>
</dbReference>
<dbReference type="Gene3D" id="3.40.50.1360">
    <property type="match status" value="1"/>
</dbReference>
<name>A0A853EM33_9ACTO</name>
<dbReference type="InterPro" id="IPR005900">
    <property type="entry name" value="6-phosphogluconolactonase_DevB"/>
</dbReference>
<organism evidence="10 11">
    <name type="scientific">Actinomyces bowdenii</name>
    <dbReference type="NCBI Taxonomy" id="131109"/>
    <lineage>
        <taxon>Bacteria</taxon>
        <taxon>Bacillati</taxon>
        <taxon>Actinomycetota</taxon>
        <taxon>Actinomycetes</taxon>
        <taxon>Actinomycetales</taxon>
        <taxon>Actinomycetaceae</taxon>
        <taxon>Actinomyces</taxon>
    </lineage>
</organism>
<evidence type="ECO:0000256" key="5">
    <source>
        <dbReference type="ARBA" id="ARBA00013198"/>
    </source>
</evidence>
<evidence type="ECO:0000256" key="8">
    <source>
        <dbReference type="SAM" id="MobiDB-lite"/>
    </source>
</evidence>
<dbReference type="PANTHER" id="PTHR11054">
    <property type="entry name" value="6-PHOSPHOGLUCONOLACTONASE"/>
    <property type="match status" value="1"/>
</dbReference>
<dbReference type="InterPro" id="IPR039104">
    <property type="entry name" value="6PGL"/>
</dbReference>
<reference evidence="10 11" key="1">
    <citation type="submission" date="2020-07" db="EMBL/GenBank/DDBJ databases">
        <title>MOT database genomes.</title>
        <authorList>
            <person name="Joseph S."/>
            <person name="Aduse-Opoku J."/>
            <person name="Hashim A."/>
            <person name="Wade W."/>
            <person name="Curtis M."/>
        </authorList>
    </citation>
    <scope>NUCLEOTIDE SEQUENCE [LARGE SCALE GENOMIC DNA]</scope>
    <source>
        <strain evidence="10 11">WMus004</strain>
    </source>
</reference>
<dbReference type="GO" id="GO:0006098">
    <property type="term" value="P:pentose-phosphate shunt"/>
    <property type="evidence" value="ECO:0007669"/>
    <property type="project" value="UniProtKB-UniPathway"/>
</dbReference>
<dbReference type="EC" id="3.1.1.31" evidence="5 7"/>
<dbReference type="AlphaFoldDB" id="A0A853EM33"/>
<dbReference type="UniPathway" id="UPA00115">
    <property type="reaction ID" value="UER00409"/>
</dbReference>
<evidence type="ECO:0000256" key="4">
    <source>
        <dbReference type="ARBA" id="ARBA00010662"/>
    </source>
</evidence>
<evidence type="ECO:0000256" key="6">
    <source>
        <dbReference type="ARBA" id="ARBA00020337"/>
    </source>
</evidence>
<evidence type="ECO:0000313" key="10">
    <source>
        <dbReference type="EMBL" id="NYS69935.1"/>
    </source>
</evidence>
<evidence type="ECO:0000259" key="9">
    <source>
        <dbReference type="Pfam" id="PF01182"/>
    </source>
</evidence>